<accession>A0A0U5JE72</accession>
<dbReference type="InParanoid" id="A0A0U5JE72"/>
<evidence type="ECO:0000256" key="4">
    <source>
        <dbReference type="ARBA" id="ARBA00022692"/>
    </source>
</evidence>
<organism evidence="8 9">
    <name type="scientific">Candidatus Protochlamydia naegleriophila</name>
    <dbReference type="NCBI Taxonomy" id="389348"/>
    <lineage>
        <taxon>Bacteria</taxon>
        <taxon>Pseudomonadati</taxon>
        <taxon>Chlamydiota</taxon>
        <taxon>Chlamydiia</taxon>
        <taxon>Parachlamydiales</taxon>
        <taxon>Parachlamydiaceae</taxon>
        <taxon>Candidatus Protochlamydia</taxon>
    </lineage>
</organism>
<name>A0A0U5JE72_9BACT</name>
<dbReference type="FunCoup" id="A0A0U5JE72">
    <property type="interactions" value="4"/>
</dbReference>
<comment type="subcellular location">
    <subcellularLocation>
        <location evidence="1 7">Cell membrane</location>
        <topology evidence="1 7">Multi-pass membrane protein</topology>
    </subcellularLocation>
</comment>
<evidence type="ECO:0000256" key="6">
    <source>
        <dbReference type="ARBA" id="ARBA00023136"/>
    </source>
</evidence>
<proteinExistence type="inferred from homology"/>
<feature type="transmembrane region" description="Helical" evidence="7">
    <location>
        <begin position="133"/>
        <end position="152"/>
    </location>
</feature>
<dbReference type="PANTHER" id="PTHR33508">
    <property type="entry name" value="UPF0056 MEMBRANE PROTEIN YHCE"/>
    <property type="match status" value="1"/>
</dbReference>
<dbReference type="EMBL" id="LN879502">
    <property type="protein sequence ID" value="CUI17114.1"/>
    <property type="molecule type" value="Genomic_DNA"/>
</dbReference>
<dbReference type="GO" id="GO:0005886">
    <property type="term" value="C:plasma membrane"/>
    <property type="evidence" value="ECO:0007669"/>
    <property type="project" value="UniProtKB-SubCell"/>
</dbReference>
<dbReference type="AlphaFoldDB" id="A0A0U5JE72"/>
<gene>
    <name evidence="8" type="ORF">PNK_1504</name>
</gene>
<dbReference type="STRING" id="389348.PNK_1504"/>
<feature type="transmembrane region" description="Helical" evidence="7">
    <location>
        <begin position="172"/>
        <end position="193"/>
    </location>
</feature>
<evidence type="ECO:0000256" key="7">
    <source>
        <dbReference type="RuleBase" id="RU362048"/>
    </source>
</evidence>
<evidence type="ECO:0000313" key="8">
    <source>
        <dbReference type="EMBL" id="CUI17114.1"/>
    </source>
</evidence>
<keyword evidence="3" id="KW-1003">Cell membrane</keyword>
<keyword evidence="9" id="KW-1185">Reference proteome</keyword>
<dbReference type="PATRIC" id="fig|389348.3.peg.1687"/>
<evidence type="ECO:0000256" key="1">
    <source>
        <dbReference type="ARBA" id="ARBA00004651"/>
    </source>
</evidence>
<evidence type="ECO:0000256" key="2">
    <source>
        <dbReference type="ARBA" id="ARBA00009784"/>
    </source>
</evidence>
<dbReference type="PANTHER" id="PTHR33508:SF10">
    <property type="entry name" value="UPF0056 INNER MEMBRANE PROTEIN YHGN"/>
    <property type="match status" value="1"/>
</dbReference>
<dbReference type="InterPro" id="IPR002771">
    <property type="entry name" value="Multi_antbiot-R_MarC"/>
</dbReference>
<comment type="caution">
    <text evidence="7">Lacks conserved residue(s) required for the propagation of feature annotation.</text>
</comment>
<keyword evidence="5 7" id="KW-1133">Transmembrane helix</keyword>
<dbReference type="Pfam" id="PF01914">
    <property type="entry name" value="MarC"/>
    <property type="match status" value="1"/>
</dbReference>
<keyword evidence="6 7" id="KW-0472">Membrane</keyword>
<feature type="transmembrane region" description="Helical" evidence="7">
    <location>
        <begin position="104"/>
        <end position="126"/>
    </location>
</feature>
<reference evidence="9" key="1">
    <citation type="submission" date="2015-09" db="EMBL/GenBank/DDBJ databases">
        <authorList>
            <person name="Bertelli C."/>
        </authorList>
    </citation>
    <scope>NUCLEOTIDE SEQUENCE [LARGE SCALE GENOMIC DNA]</scope>
    <source>
        <strain evidence="9">KNic</strain>
    </source>
</reference>
<sequence>MSLFSIALVLLLIMDPVGNISAYQSMVKELNPKRQSWIVFREMLIALGVMIAFNYLGELIFDFLDLSETTVRLSSGVILFLIAIKILFTASDSPRANLPKGEPFIFPLAVPLIAGPGLMATLMLYAHLEPYQSIMIIAILIAWALSVVILLFSGTIKRFLGSSGLMACERLIGMVLVLIAVQRFLEGILLFWATQPQPA</sequence>
<protein>
    <recommendedName>
        <fullName evidence="7">UPF0056 membrane protein</fullName>
    </recommendedName>
</protein>
<comment type="similarity">
    <text evidence="2 7">Belongs to the UPF0056 (MarC) family.</text>
</comment>
<evidence type="ECO:0000313" key="9">
    <source>
        <dbReference type="Proteomes" id="UP000069902"/>
    </source>
</evidence>
<dbReference type="KEGG" id="pnl:PNK_1504"/>
<dbReference type="RefSeq" id="WP_059061262.1">
    <property type="nucleotide sequence ID" value="NZ_LN879502.1"/>
</dbReference>
<evidence type="ECO:0000256" key="3">
    <source>
        <dbReference type="ARBA" id="ARBA00022475"/>
    </source>
</evidence>
<feature type="transmembrane region" description="Helical" evidence="7">
    <location>
        <begin position="38"/>
        <end position="57"/>
    </location>
</feature>
<evidence type="ECO:0000256" key="5">
    <source>
        <dbReference type="ARBA" id="ARBA00022989"/>
    </source>
</evidence>
<feature type="transmembrane region" description="Helical" evidence="7">
    <location>
        <begin position="69"/>
        <end position="88"/>
    </location>
</feature>
<keyword evidence="4 7" id="KW-0812">Transmembrane</keyword>
<dbReference type="Proteomes" id="UP000069902">
    <property type="component" value="Chromosome cPNK"/>
</dbReference>